<dbReference type="InterPro" id="IPR001680">
    <property type="entry name" value="WD40_rpt"/>
</dbReference>
<evidence type="ECO:0000313" key="7">
    <source>
        <dbReference type="EMBL" id="VFQ79253.1"/>
    </source>
</evidence>
<feature type="region of interest" description="Disordered" evidence="6">
    <location>
        <begin position="1"/>
        <end position="33"/>
    </location>
</feature>
<dbReference type="InterPro" id="IPR015943">
    <property type="entry name" value="WD40/YVTN_repeat-like_dom_sf"/>
</dbReference>
<dbReference type="PRINTS" id="PR00320">
    <property type="entry name" value="GPROTEINBRPT"/>
</dbReference>
<feature type="compositionally biased region" description="Polar residues" evidence="6">
    <location>
        <begin position="1"/>
        <end position="12"/>
    </location>
</feature>
<evidence type="ECO:0000313" key="8">
    <source>
        <dbReference type="Proteomes" id="UP000595140"/>
    </source>
</evidence>
<reference evidence="7 8" key="1">
    <citation type="submission" date="2018-04" db="EMBL/GenBank/DDBJ databases">
        <authorList>
            <person name="Vogel A."/>
        </authorList>
    </citation>
    <scope>NUCLEOTIDE SEQUENCE [LARGE SCALE GENOMIC DNA]</scope>
</reference>
<feature type="repeat" description="WD" evidence="4">
    <location>
        <begin position="215"/>
        <end position="250"/>
    </location>
</feature>
<dbReference type="GO" id="GO:0006364">
    <property type="term" value="P:rRNA processing"/>
    <property type="evidence" value="ECO:0007669"/>
    <property type="project" value="InterPro"/>
</dbReference>
<dbReference type="PROSITE" id="PS00678">
    <property type="entry name" value="WD_REPEATS_1"/>
    <property type="match status" value="2"/>
</dbReference>
<accession>A0A484LRX4</accession>
<evidence type="ECO:0000256" key="5">
    <source>
        <dbReference type="SAM" id="Coils"/>
    </source>
</evidence>
<proteinExistence type="predicted"/>
<keyword evidence="5" id="KW-0175">Coiled coil</keyword>
<protein>
    <submittedName>
        <fullName evidence="7">Uncharacterized protein</fullName>
    </submittedName>
</protein>
<name>A0A484LRX4_9ASTE</name>
<evidence type="ECO:0000256" key="6">
    <source>
        <dbReference type="SAM" id="MobiDB-lite"/>
    </source>
</evidence>
<feature type="repeat" description="WD" evidence="4">
    <location>
        <begin position="379"/>
        <end position="414"/>
    </location>
</feature>
<dbReference type="Pfam" id="PF00400">
    <property type="entry name" value="WD40"/>
    <property type="match status" value="2"/>
</dbReference>
<dbReference type="EMBL" id="OOIL02001902">
    <property type="protein sequence ID" value="VFQ79253.1"/>
    <property type="molecule type" value="Genomic_DNA"/>
</dbReference>
<dbReference type="PROSITE" id="PS50082">
    <property type="entry name" value="WD_REPEATS_2"/>
    <property type="match status" value="2"/>
</dbReference>
<dbReference type="InterPro" id="IPR020472">
    <property type="entry name" value="WD40_PAC1"/>
</dbReference>
<dbReference type="InterPro" id="IPR044285">
    <property type="entry name" value="PWP1"/>
</dbReference>
<organism evidence="7 8">
    <name type="scientific">Cuscuta campestris</name>
    <dbReference type="NCBI Taxonomy" id="132261"/>
    <lineage>
        <taxon>Eukaryota</taxon>
        <taxon>Viridiplantae</taxon>
        <taxon>Streptophyta</taxon>
        <taxon>Embryophyta</taxon>
        <taxon>Tracheophyta</taxon>
        <taxon>Spermatophyta</taxon>
        <taxon>Magnoliopsida</taxon>
        <taxon>eudicotyledons</taxon>
        <taxon>Gunneridae</taxon>
        <taxon>Pentapetalae</taxon>
        <taxon>asterids</taxon>
        <taxon>lamiids</taxon>
        <taxon>Solanales</taxon>
        <taxon>Convolvulaceae</taxon>
        <taxon>Cuscuteae</taxon>
        <taxon>Cuscuta</taxon>
        <taxon>Cuscuta subgen. Grammica</taxon>
        <taxon>Cuscuta sect. Cleistogrammica</taxon>
    </lineage>
</organism>
<gene>
    <name evidence="7" type="ORF">CCAM_LOCUS21029</name>
</gene>
<dbReference type="InterPro" id="IPR036322">
    <property type="entry name" value="WD40_repeat_dom_sf"/>
</dbReference>
<dbReference type="GO" id="GO:0005634">
    <property type="term" value="C:nucleus"/>
    <property type="evidence" value="ECO:0007669"/>
    <property type="project" value="TreeGrafter"/>
</dbReference>
<dbReference type="SMART" id="SM00320">
    <property type="entry name" value="WD40"/>
    <property type="match status" value="4"/>
</dbReference>
<feature type="region of interest" description="Disordered" evidence="6">
    <location>
        <begin position="132"/>
        <end position="173"/>
    </location>
</feature>
<keyword evidence="1" id="KW-0597">Phosphoprotein</keyword>
<dbReference type="PROSITE" id="PS50294">
    <property type="entry name" value="WD_REPEATS_REGION"/>
    <property type="match status" value="2"/>
</dbReference>
<evidence type="ECO:0000256" key="2">
    <source>
        <dbReference type="ARBA" id="ARBA00022574"/>
    </source>
</evidence>
<keyword evidence="2 4" id="KW-0853">WD repeat</keyword>
<dbReference type="OrthoDB" id="1876167at2759"/>
<dbReference type="AlphaFoldDB" id="A0A484LRX4"/>
<sequence length="479" mass="53217">MAGTDFTASELSSPAAPHLEELNETRQKNENAVPVSAKIAELSESRQELLSRIQNLKQDLQSWRSKLDTQVKVYRDFVLRISQELSELKKSLNGEVDQLRSDFQLLKSTLQQQQEDVTASLRNLGLQDVAEGNKDEGATFGNNGTEGQDLSKENAKETPKSAMESPSPPRSAMESLDLCFESFVPETEFQDCGGEDVNFISDDTEEDEKSTEFKTGSHTEAVLGLAWNEEYRNVLASASADKSVKIWDVSKQICDITMNDHVDKARQNNYVLLTLQMSYKLQINFCLLTYAYLQVQAVAWNPFHPKILLSGSFDRSVILKDVRIPSHAGLKFSVAAQVESLKWDPHAENSFLVSLENGTISSFHLEAGADPNMKPSFTLHAHDKAVCSIAFNPLVPNLLATCSLDKTVKLWDLSGNQPSCIASRNPKAGALFSISFSNDYPYLLAMGGSEGKLEMWDILKEDAISKKYDQLARAKSKSK</sequence>
<evidence type="ECO:0000256" key="1">
    <source>
        <dbReference type="ARBA" id="ARBA00022553"/>
    </source>
</evidence>
<feature type="compositionally biased region" description="Basic and acidic residues" evidence="6">
    <location>
        <begin position="149"/>
        <end position="159"/>
    </location>
</feature>
<dbReference type="PANTHER" id="PTHR14091:SF0">
    <property type="entry name" value="PERIODIC TRYPTOPHAN PROTEIN 1 HOMOLOG"/>
    <property type="match status" value="1"/>
</dbReference>
<keyword evidence="3" id="KW-0677">Repeat</keyword>
<dbReference type="PANTHER" id="PTHR14091">
    <property type="entry name" value="PERIODIC TRYPTOPHAN PROTEIN 1"/>
    <property type="match status" value="1"/>
</dbReference>
<evidence type="ECO:0000256" key="3">
    <source>
        <dbReference type="ARBA" id="ARBA00022737"/>
    </source>
</evidence>
<feature type="coiled-coil region" evidence="5">
    <location>
        <begin position="39"/>
        <end position="116"/>
    </location>
</feature>
<dbReference type="Proteomes" id="UP000595140">
    <property type="component" value="Unassembled WGS sequence"/>
</dbReference>
<keyword evidence="8" id="KW-1185">Reference proteome</keyword>
<dbReference type="InterPro" id="IPR019775">
    <property type="entry name" value="WD40_repeat_CS"/>
</dbReference>
<feature type="compositionally biased region" description="Basic and acidic residues" evidence="6">
    <location>
        <begin position="18"/>
        <end position="29"/>
    </location>
</feature>
<dbReference type="SUPFAM" id="SSF50978">
    <property type="entry name" value="WD40 repeat-like"/>
    <property type="match status" value="1"/>
</dbReference>
<dbReference type="Gene3D" id="2.130.10.10">
    <property type="entry name" value="YVTN repeat-like/Quinoprotein amine dehydrogenase"/>
    <property type="match status" value="2"/>
</dbReference>
<evidence type="ECO:0000256" key="4">
    <source>
        <dbReference type="PROSITE-ProRule" id="PRU00221"/>
    </source>
</evidence>
<dbReference type="FunFam" id="2.130.10.10:FF:000485">
    <property type="entry name" value="Putative WD repeat-containing protein C17D11.16"/>
    <property type="match status" value="1"/>
</dbReference>